<evidence type="ECO:0000313" key="1">
    <source>
        <dbReference type="EMBL" id="ADK86676.1"/>
    </source>
</evidence>
<dbReference type="PATRIC" id="fig|722438.3.peg.768"/>
<protein>
    <recommendedName>
        <fullName evidence="3">DUF16 domain-containing protein</fullName>
    </recommendedName>
</protein>
<gene>
    <name evidence="1" type="ordered locus">MPNE_0788</name>
</gene>
<dbReference type="EMBL" id="CP002077">
    <property type="protein sequence ID" value="ADK86676.1"/>
    <property type="molecule type" value="Genomic_DNA"/>
</dbReference>
<dbReference type="SUPFAM" id="SSF144266">
    <property type="entry name" value="MPN010-like"/>
    <property type="match status" value="1"/>
</dbReference>
<proteinExistence type="predicted"/>
<dbReference type="Gene3D" id="6.10.250.40">
    <property type="match status" value="1"/>
</dbReference>
<dbReference type="KEGG" id="mpj:MPNE_0788"/>
<organism evidence="1 2">
    <name type="scientific">Mycoplasmoides pneumoniae (strain ATCC 15531 / DSM 23978 / CIP 103766 / NBRC 14401 / NCTC 10119 / FH)</name>
    <name type="common">Mycoplasma pneumoniae</name>
    <dbReference type="NCBI Taxonomy" id="722438"/>
    <lineage>
        <taxon>Bacteria</taxon>
        <taxon>Bacillati</taxon>
        <taxon>Mycoplasmatota</taxon>
        <taxon>Mycoplasmoidales</taxon>
        <taxon>Mycoplasmoidaceae</taxon>
        <taxon>Mycoplasmoides</taxon>
    </lineage>
</organism>
<name>A0A0H3DN79_MYCPB</name>
<sequence>MTIKREISITLFKRNLKKDKIKTAKAWIEDLSDGSYNMGFYGNLNHMEKGKSGYVTHKQLDKKLEVFKQELLVEFDQRYVTKAEFKEFQIEVREGFRIQGEAMNARMDRFESLVLKSLESINNTLIDFGKRIDKLESK</sequence>
<dbReference type="Proteomes" id="UP000007756">
    <property type="component" value="Chromosome"/>
</dbReference>
<reference evidence="1 2" key="1">
    <citation type="journal article" date="2010" name="Appl. Environ. Microbiol.">
        <title>Targeted chromosomal knockouts in Mycoplasma pneumoniae.</title>
        <authorList>
            <person name="Krishnakumar R."/>
            <person name="Assad-Garcia N."/>
            <person name="Benders G.A."/>
            <person name="Phan Q."/>
            <person name="Montague M.G."/>
            <person name="Glass J.I."/>
        </authorList>
    </citation>
    <scope>NUCLEOTIDE SEQUENCE [LARGE SCALE GENOMIC DNA]</scope>
    <source>
        <strain evidence="2">ATCC 15531 / DSM 22911 / NBRC 14401 / NCTC 10119 / FH</strain>
    </source>
</reference>
<dbReference type="PaxDb" id="722438-MPNE_0788"/>
<accession>A0A0H3DN79</accession>
<dbReference type="HOGENOM" id="CLU_089620_0_0_14"/>
<evidence type="ECO:0000313" key="2">
    <source>
        <dbReference type="Proteomes" id="UP000007756"/>
    </source>
</evidence>
<evidence type="ECO:0008006" key="3">
    <source>
        <dbReference type="Google" id="ProtNLM"/>
    </source>
</evidence>
<dbReference type="AlphaFoldDB" id="A0A0H3DN79"/>
<dbReference type="eggNOG" id="COG0497">
    <property type="taxonomic scope" value="Bacteria"/>
</dbReference>